<feature type="domain" description="FecR N-terminal" evidence="2">
    <location>
        <begin position="13"/>
        <end position="54"/>
    </location>
</feature>
<reference evidence="3 4" key="1">
    <citation type="journal article" date="2015" name="PLoS ONE">
        <title>Rice-Infecting Pseudomonas Genomes Are Highly Accessorized and Harbor Multiple Putative Virulence Mechanisms to Cause Sheath Brown Rot.</title>
        <authorList>
            <person name="Quibod I.L."/>
            <person name="Grande G."/>
            <person name="Oreiro E.G."/>
            <person name="Borja F.N."/>
            <person name="Dossa G.S."/>
            <person name="Mauleon R."/>
            <person name="Cruz C.V."/>
            <person name="Oliva R."/>
        </authorList>
    </citation>
    <scope>NUCLEOTIDE SEQUENCE [LARGE SCALE GENOMIC DNA]</scope>
    <source>
        <strain evidence="3 4">IRRI 6609</strain>
    </source>
</reference>
<feature type="domain" description="FecR protein" evidence="1">
    <location>
        <begin position="114"/>
        <end position="207"/>
    </location>
</feature>
<dbReference type="PANTHER" id="PTHR30273:SF2">
    <property type="entry name" value="PROTEIN FECR"/>
    <property type="match status" value="1"/>
</dbReference>
<dbReference type="GO" id="GO:0016989">
    <property type="term" value="F:sigma factor antagonist activity"/>
    <property type="evidence" value="ECO:0007669"/>
    <property type="project" value="TreeGrafter"/>
</dbReference>
<dbReference type="RefSeq" id="WP_054062849.1">
    <property type="nucleotide sequence ID" value="NZ_JSYZ01000009.1"/>
</dbReference>
<dbReference type="Pfam" id="PF04773">
    <property type="entry name" value="FecR"/>
    <property type="match status" value="1"/>
</dbReference>
<dbReference type="Proteomes" id="UP000037931">
    <property type="component" value="Unassembled WGS sequence"/>
</dbReference>
<dbReference type="PIRSF" id="PIRSF018266">
    <property type="entry name" value="FecR"/>
    <property type="match status" value="1"/>
</dbReference>
<gene>
    <name evidence="3" type="ORF">PF66_02529</name>
</gene>
<dbReference type="EMBL" id="JSYZ01000009">
    <property type="protein sequence ID" value="KPA90468.1"/>
    <property type="molecule type" value="Genomic_DNA"/>
</dbReference>
<dbReference type="OrthoDB" id="1099576at2"/>
<dbReference type="InterPro" id="IPR012373">
    <property type="entry name" value="Ferrdict_sens_TM"/>
</dbReference>
<dbReference type="Pfam" id="PF16220">
    <property type="entry name" value="DUF4880"/>
    <property type="match status" value="1"/>
</dbReference>
<evidence type="ECO:0000259" key="1">
    <source>
        <dbReference type="Pfam" id="PF04773"/>
    </source>
</evidence>
<protein>
    <submittedName>
        <fullName evidence="3">FecR family protein</fullName>
    </submittedName>
</protein>
<keyword evidence="4" id="KW-1185">Reference proteome</keyword>
<dbReference type="PANTHER" id="PTHR30273">
    <property type="entry name" value="PERIPLASMIC SIGNAL SENSOR AND SIGMA FACTOR ACTIVATOR FECR-RELATED"/>
    <property type="match status" value="1"/>
</dbReference>
<accession>A0A0M9GGA0</accession>
<sequence length="321" mass="35393">MSQAPINPHILGEAADWLVQLHSGTATAADRLAIEQWRQRSAEHAQAWQRAEAVLGDFRNVPAGIVRDTLKRVERQQGLGRRQVLNRIGLLLLAAPIGVAWQRGTWEQWTADQRTAVGEQKTLTLADGSQVLLNTDSSLDIAFSSQERRLILLSGEILVSTARDPAPTHRPFIVETPQGTARALGTRFNVRIDGQRSEVAVLEGAVELKTQVGGPGSTLQVGQRAGLQHSRIEPLENFDIASLTWDRGMLLARNMRLAQVLQELGRYRPGVLRCQSAVAELRVSGAFSLKDTDSSLQLLQNTLPLKVSRLTRYWVSVEGRA</sequence>
<dbReference type="STRING" id="50340.PF66_02529"/>
<name>A0A0M9GGA0_9PSED</name>
<dbReference type="InterPro" id="IPR032623">
    <property type="entry name" value="FecR_N"/>
</dbReference>
<proteinExistence type="predicted"/>
<dbReference type="InterPro" id="IPR006860">
    <property type="entry name" value="FecR"/>
</dbReference>
<evidence type="ECO:0000259" key="2">
    <source>
        <dbReference type="Pfam" id="PF16220"/>
    </source>
</evidence>
<dbReference type="Gene3D" id="2.60.120.1440">
    <property type="match status" value="1"/>
</dbReference>
<evidence type="ECO:0000313" key="3">
    <source>
        <dbReference type="EMBL" id="KPA90468.1"/>
    </source>
</evidence>
<evidence type="ECO:0000313" key="4">
    <source>
        <dbReference type="Proteomes" id="UP000037931"/>
    </source>
</evidence>
<comment type="caution">
    <text evidence="3">The sequence shown here is derived from an EMBL/GenBank/DDBJ whole genome shotgun (WGS) entry which is preliminary data.</text>
</comment>
<dbReference type="AlphaFoldDB" id="A0A0M9GGA0"/>
<dbReference type="PATRIC" id="fig|50340.43.peg.5914"/>
<organism evidence="3 4">
    <name type="scientific">Pseudomonas asplenii</name>
    <dbReference type="NCBI Taxonomy" id="53407"/>
    <lineage>
        <taxon>Bacteria</taxon>
        <taxon>Pseudomonadati</taxon>
        <taxon>Pseudomonadota</taxon>
        <taxon>Gammaproteobacteria</taxon>
        <taxon>Pseudomonadales</taxon>
        <taxon>Pseudomonadaceae</taxon>
        <taxon>Pseudomonas</taxon>
    </lineage>
</organism>